<dbReference type="Pfam" id="PF22936">
    <property type="entry name" value="Pol_BBD"/>
    <property type="match status" value="1"/>
</dbReference>
<dbReference type="AlphaFoldDB" id="A0AAV2D0E3"/>
<accession>A0AAV2D0E3</accession>
<organism evidence="2 3">
    <name type="scientific">Linum trigynum</name>
    <dbReference type="NCBI Taxonomy" id="586398"/>
    <lineage>
        <taxon>Eukaryota</taxon>
        <taxon>Viridiplantae</taxon>
        <taxon>Streptophyta</taxon>
        <taxon>Embryophyta</taxon>
        <taxon>Tracheophyta</taxon>
        <taxon>Spermatophyta</taxon>
        <taxon>Magnoliopsida</taxon>
        <taxon>eudicotyledons</taxon>
        <taxon>Gunneridae</taxon>
        <taxon>Pentapetalae</taxon>
        <taxon>rosids</taxon>
        <taxon>fabids</taxon>
        <taxon>Malpighiales</taxon>
        <taxon>Linaceae</taxon>
        <taxon>Linum</taxon>
    </lineage>
</organism>
<reference evidence="2 3" key="1">
    <citation type="submission" date="2024-04" db="EMBL/GenBank/DDBJ databases">
        <authorList>
            <person name="Fracassetti M."/>
        </authorList>
    </citation>
    <scope>NUCLEOTIDE SEQUENCE [LARGE SCALE GENOMIC DNA]</scope>
</reference>
<gene>
    <name evidence="2" type="ORF">LTRI10_LOCUS9261</name>
</gene>
<evidence type="ECO:0000313" key="2">
    <source>
        <dbReference type="EMBL" id="CAL1362011.1"/>
    </source>
</evidence>
<keyword evidence="3" id="KW-1185">Reference proteome</keyword>
<dbReference type="InterPro" id="IPR054722">
    <property type="entry name" value="PolX-like_BBD"/>
</dbReference>
<sequence>MGADVSPITDFTKSQVKTLCKFLGGEPKASLDNDWAGKTSATCDFLDSGCNDHIAIHIGTLTNSTLEFDFRVSIPNGDALGVTRIGSVMLQNGMVLPRVLLVPDFKCNLLFISRLTKDFPLALVFLHDFFVILDLRSRRMIGMGNQQDRLHHLRLFDELYEVVGRSAEGLRETSSALWHSRLGHPSLDNTTTLHIWKKSKSTTV</sequence>
<name>A0AAV2D0E3_9ROSI</name>
<protein>
    <recommendedName>
        <fullName evidence="1">Retrovirus-related Pol polyprotein from transposon TNT 1-94-like beta-barrel domain-containing protein</fullName>
    </recommendedName>
</protein>
<evidence type="ECO:0000259" key="1">
    <source>
        <dbReference type="Pfam" id="PF22936"/>
    </source>
</evidence>
<proteinExistence type="predicted"/>
<feature type="domain" description="Retrovirus-related Pol polyprotein from transposon TNT 1-94-like beta-barrel" evidence="1">
    <location>
        <begin position="45"/>
        <end position="117"/>
    </location>
</feature>
<dbReference type="Proteomes" id="UP001497516">
    <property type="component" value="Chromosome 10"/>
</dbReference>
<dbReference type="EMBL" id="OZ034814">
    <property type="protein sequence ID" value="CAL1362011.1"/>
    <property type="molecule type" value="Genomic_DNA"/>
</dbReference>
<evidence type="ECO:0000313" key="3">
    <source>
        <dbReference type="Proteomes" id="UP001497516"/>
    </source>
</evidence>